<name>A0A8D9CA14_9VIRU</name>
<sequence length="250" mass="29968">MKIYGIICIIVALTYLITGFRIRKGKLVVNEKRNAILHLATRNWTIGAVVGFLLLSPVYIMEWHYESDDYLEERKIEVLENYENGNVEICTSSSGKFYNKFIPNDTSYYDEVTISNIEKNTPPRIIFWKDRDKNNEWWNIKSDILIDFGFYLNPEDPLDIKIYNYMLDDECVFIQKEMEEMEIELERQMEIDSLENILKERELYYLSQLDSMNNLPEIVKIQNEIEFLTEDHQKEIFELEKRKKEILDNQ</sequence>
<feature type="transmembrane region" description="Helical" evidence="1">
    <location>
        <begin position="6"/>
        <end position="23"/>
    </location>
</feature>
<feature type="transmembrane region" description="Helical" evidence="1">
    <location>
        <begin position="44"/>
        <end position="65"/>
    </location>
</feature>
<organism evidence="2">
    <name type="scientific">uncultured marine phage</name>
    <dbReference type="NCBI Taxonomy" id="707152"/>
    <lineage>
        <taxon>Viruses</taxon>
        <taxon>environmental samples</taxon>
    </lineage>
</organism>
<protein>
    <submittedName>
        <fullName evidence="2">Uncharacterized protein</fullName>
    </submittedName>
</protein>
<accession>A0A8D9CA14</accession>
<evidence type="ECO:0000313" key="2">
    <source>
        <dbReference type="EMBL" id="CAG7580487.1"/>
    </source>
</evidence>
<keyword evidence="1" id="KW-1133">Transmembrane helix</keyword>
<dbReference type="EMBL" id="OU342829">
    <property type="protein sequence ID" value="CAG7580487.1"/>
    <property type="molecule type" value="Genomic_DNA"/>
</dbReference>
<keyword evidence="1" id="KW-0472">Membrane</keyword>
<gene>
    <name evidence="2" type="ORF">SLAVMIC_00440</name>
</gene>
<reference evidence="2" key="1">
    <citation type="submission" date="2021-06" db="EMBL/GenBank/DDBJ databases">
        <authorList>
            <person name="Gannon L."/>
            <person name="Redgwell R T."/>
            <person name="Michniewski S."/>
            <person name="Harrison D C."/>
            <person name="Millard A."/>
        </authorList>
    </citation>
    <scope>NUCLEOTIDE SEQUENCE</scope>
</reference>
<proteinExistence type="predicted"/>
<keyword evidence="1" id="KW-0812">Transmembrane</keyword>
<evidence type="ECO:0000256" key="1">
    <source>
        <dbReference type="SAM" id="Phobius"/>
    </source>
</evidence>